<dbReference type="InParanoid" id="A0A067MRB7"/>
<dbReference type="OrthoDB" id="3365698at2759"/>
<evidence type="ECO:0008006" key="3">
    <source>
        <dbReference type="Google" id="ProtNLM"/>
    </source>
</evidence>
<dbReference type="PANTHER" id="PTHR38926">
    <property type="entry name" value="F-BOX DOMAIN CONTAINING PROTEIN, EXPRESSED"/>
    <property type="match status" value="1"/>
</dbReference>
<dbReference type="EMBL" id="KL198039">
    <property type="protein sequence ID" value="KDQ14141.1"/>
    <property type="molecule type" value="Genomic_DNA"/>
</dbReference>
<protein>
    <recommendedName>
        <fullName evidence="3">F-box domain-containing protein</fullName>
    </recommendedName>
</protein>
<dbReference type="InterPro" id="IPR032675">
    <property type="entry name" value="LRR_dom_sf"/>
</dbReference>
<evidence type="ECO:0000313" key="2">
    <source>
        <dbReference type="Proteomes" id="UP000027195"/>
    </source>
</evidence>
<keyword evidence="2" id="KW-1185">Reference proteome</keyword>
<proteinExistence type="predicted"/>
<accession>A0A067MRB7</accession>
<dbReference type="AlphaFoldDB" id="A0A067MRB7"/>
<dbReference type="Gene3D" id="3.80.10.10">
    <property type="entry name" value="Ribonuclease Inhibitor"/>
    <property type="match status" value="1"/>
</dbReference>
<name>A0A067MRB7_BOTB1</name>
<dbReference type="PANTHER" id="PTHR38926:SF72">
    <property type="entry name" value="IM:7136021-RELATED"/>
    <property type="match status" value="1"/>
</dbReference>
<evidence type="ECO:0000313" key="1">
    <source>
        <dbReference type="EMBL" id="KDQ14141.1"/>
    </source>
</evidence>
<dbReference type="SUPFAM" id="SSF52047">
    <property type="entry name" value="RNI-like"/>
    <property type="match status" value="1"/>
</dbReference>
<dbReference type="HOGENOM" id="CLU_470079_0_0_1"/>
<sequence>MDGADNFAALSEKPRSLSPAQRLPLIVLAEIFPLSVPTSPITLSQVCRAWRAASQWKASLWANIQVDLSNSRAAEKALHFISLSGQSVPLAIEIRRSSSMVISDRRNQESIMALAVVLKMSAGRWRRFDFTSSAIDATVFFAHCQGTTPLLQHLAVNLHSTAALPENAINIPFSPLPNSAPLSLILTEPNHVIPWPASWSICSFDITIGYGLQTRDLVEILRNLPMLEDLSVAALKNDPRILTEQTILPPLLMDNLRLLKLRAISNLYILETLRTPQLVTFSAQDFRWSDSVEYIAAFLGESHLLRRITLAGVPYKPQASETFPPIDLPTATHLDISRAPNIFLEALSAPLASQIVLSSVGVVPARDFLSSCDNLTELKLRILSYPPKDAQFVSHFFPGQVTSLNIDHSAIKLLGTTALSGLRSLTVLKTRSKDRTYPQIGSVLGDCLEMSFSPPLRHMHLQQLNLSTGGFLYCLGQMNSMEEMELVECLTTSAIWTKMADITALPRLRSLKVVECSTTNPSDLLRMVRTRNADAAVPPNAVATLKVYVRFREDAGDVARDTLDELKVGFFRYCTRKERG</sequence>
<reference evidence="2" key="1">
    <citation type="journal article" date="2014" name="Proc. Natl. Acad. Sci. U.S.A.">
        <title>Extensive sampling of basidiomycete genomes demonstrates inadequacy of the white-rot/brown-rot paradigm for wood decay fungi.</title>
        <authorList>
            <person name="Riley R."/>
            <person name="Salamov A.A."/>
            <person name="Brown D.W."/>
            <person name="Nagy L.G."/>
            <person name="Floudas D."/>
            <person name="Held B.W."/>
            <person name="Levasseur A."/>
            <person name="Lombard V."/>
            <person name="Morin E."/>
            <person name="Otillar R."/>
            <person name="Lindquist E.A."/>
            <person name="Sun H."/>
            <person name="LaButti K.M."/>
            <person name="Schmutz J."/>
            <person name="Jabbour D."/>
            <person name="Luo H."/>
            <person name="Baker S.E."/>
            <person name="Pisabarro A.G."/>
            <person name="Walton J.D."/>
            <person name="Blanchette R.A."/>
            <person name="Henrissat B."/>
            <person name="Martin F."/>
            <person name="Cullen D."/>
            <person name="Hibbett D.S."/>
            <person name="Grigoriev I.V."/>
        </authorList>
    </citation>
    <scope>NUCLEOTIDE SEQUENCE [LARGE SCALE GENOMIC DNA]</scope>
    <source>
        <strain evidence="2">FD-172 SS1</strain>
    </source>
</reference>
<gene>
    <name evidence="1" type="ORF">BOTBODRAFT_32929</name>
</gene>
<organism evidence="1 2">
    <name type="scientific">Botryobasidium botryosum (strain FD-172 SS1)</name>
    <dbReference type="NCBI Taxonomy" id="930990"/>
    <lineage>
        <taxon>Eukaryota</taxon>
        <taxon>Fungi</taxon>
        <taxon>Dikarya</taxon>
        <taxon>Basidiomycota</taxon>
        <taxon>Agaricomycotina</taxon>
        <taxon>Agaricomycetes</taxon>
        <taxon>Cantharellales</taxon>
        <taxon>Botryobasidiaceae</taxon>
        <taxon>Botryobasidium</taxon>
    </lineage>
</organism>
<dbReference type="Proteomes" id="UP000027195">
    <property type="component" value="Unassembled WGS sequence"/>
</dbReference>